<evidence type="ECO:0000313" key="4">
    <source>
        <dbReference type="Proteomes" id="UP000800094"/>
    </source>
</evidence>
<keyword evidence="1" id="KW-0175">Coiled coil</keyword>
<dbReference type="GeneID" id="54586642"/>
<dbReference type="EMBL" id="ML987195">
    <property type="protein sequence ID" value="KAF2249122.1"/>
    <property type="molecule type" value="Genomic_DNA"/>
</dbReference>
<reference evidence="3" key="1">
    <citation type="journal article" date="2020" name="Stud. Mycol.">
        <title>101 Dothideomycetes genomes: a test case for predicting lifestyles and emergence of pathogens.</title>
        <authorList>
            <person name="Haridas S."/>
            <person name="Albert R."/>
            <person name="Binder M."/>
            <person name="Bloem J."/>
            <person name="Labutti K."/>
            <person name="Salamov A."/>
            <person name="Andreopoulos B."/>
            <person name="Baker S."/>
            <person name="Barry K."/>
            <person name="Bills G."/>
            <person name="Bluhm B."/>
            <person name="Cannon C."/>
            <person name="Castanera R."/>
            <person name="Culley D."/>
            <person name="Daum C."/>
            <person name="Ezra D."/>
            <person name="Gonzalez J."/>
            <person name="Henrissat B."/>
            <person name="Kuo A."/>
            <person name="Liang C."/>
            <person name="Lipzen A."/>
            <person name="Lutzoni F."/>
            <person name="Magnuson J."/>
            <person name="Mondo S."/>
            <person name="Nolan M."/>
            <person name="Ohm R."/>
            <person name="Pangilinan J."/>
            <person name="Park H.-J."/>
            <person name="Ramirez L."/>
            <person name="Alfaro M."/>
            <person name="Sun H."/>
            <person name="Tritt A."/>
            <person name="Yoshinaga Y."/>
            <person name="Zwiers L.-H."/>
            <person name="Turgeon B."/>
            <person name="Goodwin S."/>
            <person name="Spatafora J."/>
            <person name="Crous P."/>
            <person name="Grigoriev I."/>
        </authorList>
    </citation>
    <scope>NUCLEOTIDE SEQUENCE</scope>
    <source>
        <strain evidence="3">CBS 122368</strain>
    </source>
</reference>
<feature type="region of interest" description="Disordered" evidence="2">
    <location>
        <begin position="77"/>
        <end position="122"/>
    </location>
</feature>
<feature type="coiled-coil region" evidence="1">
    <location>
        <begin position="236"/>
        <end position="263"/>
    </location>
</feature>
<evidence type="ECO:0000313" key="3">
    <source>
        <dbReference type="EMBL" id="KAF2249122.1"/>
    </source>
</evidence>
<feature type="coiled-coil region" evidence="1">
    <location>
        <begin position="313"/>
        <end position="406"/>
    </location>
</feature>
<evidence type="ECO:0000256" key="1">
    <source>
        <dbReference type="SAM" id="Coils"/>
    </source>
</evidence>
<gene>
    <name evidence="3" type="ORF">BU26DRAFT_564795</name>
</gene>
<feature type="compositionally biased region" description="Polar residues" evidence="2">
    <location>
        <begin position="77"/>
        <end position="94"/>
    </location>
</feature>
<dbReference type="OrthoDB" id="3689429at2759"/>
<dbReference type="AlphaFoldDB" id="A0A6A6IGW1"/>
<protein>
    <submittedName>
        <fullName evidence="3">Uncharacterized protein</fullName>
    </submittedName>
</protein>
<organism evidence="3 4">
    <name type="scientific">Trematosphaeria pertusa</name>
    <dbReference type="NCBI Taxonomy" id="390896"/>
    <lineage>
        <taxon>Eukaryota</taxon>
        <taxon>Fungi</taxon>
        <taxon>Dikarya</taxon>
        <taxon>Ascomycota</taxon>
        <taxon>Pezizomycotina</taxon>
        <taxon>Dothideomycetes</taxon>
        <taxon>Pleosporomycetidae</taxon>
        <taxon>Pleosporales</taxon>
        <taxon>Massarineae</taxon>
        <taxon>Trematosphaeriaceae</taxon>
        <taxon>Trematosphaeria</taxon>
    </lineage>
</organism>
<dbReference type="RefSeq" id="XP_033684126.1">
    <property type="nucleotide sequence ID" value="XM_033833312.1"/>
</dbReference>
<name>A0A6A6IGW1_9PLEO</name>
<feature type="coiled-coil region" evidence="1">
    <location>
        <begin position="146"/>
        <end position="211"/>
    </location>
</feature>
<proteinExistence type="predicted"/>
<sequence length="569" mass="64295">MFVAGKVTERSLVHLAQSSPVSFAIELIDTAIPLAEELKWLKELIQVAPVKSRKVVYNHSVQYPGDHLSVSIRDSTSTMPALTNSDNNHATSGESPPAANEGQALLSKRGGGHGGEVKNGEMSSLTASLVTDDKSEVEHLKFKLKLAWAERENVDLEVKVGRIENENRILRARVEGLEDAAQNSIRTEAETEELQQELDQLYSDIGEKSLELAMIKTSLKNAEEAERMQTSRDKELRSVRSENVSLRDQVQAITDELDTLKIRYDEVKTSNTKRLSEMLALMKENDQLQPHNINLKASNSGLIADNTKLGVKVDSLQLKVEVLTKEKRDNQQQIAQLTATNTKLNDKIESLVSKIDDLQAKNFRSQEEVKRSAGIQTEAAFFKAKNENLQLDLTEIRKELQETITNRDWHKSNHVQLLAERNARNAERAQDGTLAGRLRGEIGKLKQENTSLAYQINTLKKGIGYYITELDLADAGLRVFNCRHERISAIPDGENTTREKTAGFVANEFFRDWERDGEFLNEYMNARLTILKHHRAHERVNQGKGASSSRLLDQLRRVDYRRDVHVTYH</sequence>
<dbReference type="Gene3D" id="1.20.5.1000">
    <property type="entry name" value="arf6 gtpase in complex with a specific effector, jip4"/>
    <property type="match status" value="1"/>
</dbReference>
<keyword evidence="4" id="KW-1185">Reference proteome</keyword>
<dbReference type="Proteomes" id="UP000800094">
    <property type="component" value="Unassembled WGS sequence"/>
</dbReference>
<evidence type="ECO:0000256" key="2">
    <source>
        <dbReference type="SAM" id="MobiDB-lite"/>
    </source>
</evidence>
<accession>A0A6A6IGW1</accession>